<organism evidence="2 3">
    <name type="scientific">Ephemerocybe angulata</name>
    <dbReference type="NCBI Taxonomy" id="980116"/>
    <lineage>
        <taxon>Eukaryota</taxon>
        <taxon>Fungi</taxon>
        <taxon>Dikarya</taxon>
        <taxon>Basidiomycota</taxon>
        <taxon>Agaricomycotina</taxon>
        <taxon>Agaricomycetes</taxon>
        <taxon>Agaricomycetidae</taxon>
        <taxon>Agaricales</taxon>
        <taxon>Agaricineae</taxon>
        <taxon>Psathyrellaceae</taxon>
        <taxon>Ephemerocybe</taxon>
    </lineage>
</organism>
<gene>
    <name evidence="2" type="ORF">DFP72DRAFT_265089</name>
</gene>
<keyword evidence="3" id="KW-1185">Reference proteome</keyword>
<dbReference type="AlphaFoldDB" id="A0A8H6I148"/>
<feature type="region of interest" description="Disordered" evidence="1">
    <location>
        <begin position="1"/>
        <end position="29"/>
    </location>
</feature>
<feature type="region of interest" description="Disordered" evidence="1">
    <location>
        <begin position="47"/>
        <end position="78"/>
    </location>
</feature>
<dbReference type="EMBL" id="JACGCI010000024">
    <property type="protein sequence ID" value="KAF6756990.1"/>
    <property type="molecule type" value="Genomic_DNA"/>
</dbReference>
<feature type="compositionally biased region" description="Low complexity" evidence="1">
    <location>
        <begin position="9"/>
        <end position="26"/>
    </location>
</feature>
<name>A0A8H6I148_9AGAR</name>
<dbReference type="Proteomes" id="UP000521943">
    <property type="component" value="Unassembled WGS sequence"/>
</dbReference>
<evidence type="ECO:0000313" key="2">
    <source>
        <dbReference type="EMBL" id="KAF6756990.1"/>
    </source>
</evidence>
<accession>A0A8H6I148</accession>
<protein>
    <submittedName>
        <fullName evidence="2">Uncharacterized protein</fullName>
    </submittedName>
</protein>
<reference evidence="2 3" key="1">
    <citation type="submission" date="2020-07" db="EMBL/GenBank/DDBJ databases">
        <title>Comparative genomics of pyrophilous fungi reveals a link between fire events and developmental genes.</title>
        <authorList>
            <consortium name="DOE Joint Genome Institute"/>
            <person name="Steindorff A.S."/>
            <person name="Carver A."/>
            <person name="Calhoun S."/>
            <person name="Stillman K."/>
            <person name="Liu H."/>
            <person name="Lipzen A."/>
            <person name="Pangilinan J."/>
            <person name="Labutti K."/>
            <person name="Bruns T.D."/>
            <person name="Grigoriev I.V."/>
        </authorList>
    </citation>
    <scope>NUCLEOTIDE SEQUENCE [LARGE SCALE GENOMIC DNA]</scope>
    <source>
        <strain evidence="2 3">CBS 144469</strain>
    </source>
</reference>
<comment type="caution">
    <text evidence="2">The sequence shown here is derived from an EMBL/GenBank/DDBJ whole genome shotgun (WGS) entry which is preliminary data.</text>
</comment>
<sequence>MHAFTKSGTSTSSSLPARATSSSSPPCIRVHGFRDSDCDRQRTLLAPPTFSAPYKPHRTPRPQHPSLIRRKRPTSAQVPPDEACFLPAIMHRVRWDSIPLFSTRTNVFSSSSLDLPHGSSPHSLHESCRRLPSLPSSALSLRYCTVLSACYDVWQRLHTT</sequence>
<evidence type="ECO:0000313" key="3">
    <source>
        <dbReference type="Proteomes" id="UP000521943"/>
    </source>
</evidence>
<feature type="compositionally biased region" description="Basic residues" evidence="1">
    <location>
        <begin position="55"/>
        <end position="73"/>
    </location>
</feature>
<evidence type="ECO:0000256" key="1">
    <source>
        <dbReference type="SAM" id="MobiDB-lite"/>
    </source>
</evidence>
<proteinExistence type="predicted"/>